<accession>A0AAD7Z3I2</accession>
<gene>
    <name evidence="1" type="ORF">L9F63_008975</name>
</gene>
<keyword evidence="2" id="KW-1185">Reference proteome</keyword>
<protein>
    <recommendedName>
        <fullName evidence="3">Cuticle protein</fullName>
    </recommendedName>
</protein>
<evidence type="ECO:0000313" key="1">
    <source>
        <dbReference type="EMBL" id="KAJ9573634.1"/>
    </source>
</evidence>
<dbReference type="EMBL" id="JASPKZ010010687">
    <property type="protein sequence ID" value="KAJ9573634.1"/>
    <property type="molecule type" value="Genomic_DNA"/>
</dbReference>
<sequence>MRVSKLHFLVALRRYINMSKALQAMWPVRARPVDRFQQQRVGFTNRGKTGVIQLPLLILADWGSRTLVNTYLVWDARPGYLGYPYAAAVHPYAAVPYAAGVPPVPVHDTPEVAAAKAAHFAAYNHAAAAAAAAPDTGAYAGAYATPHGHYVGPLAGVPVLVNGVPADTPEVAAARAAHFATYAQIAHAAAKAAHFAAVAAASHGAYAGAHDDGQYHPVPVIVNGVPADTPEVAAAKAAHFAAHAHVAHAHY</sequence>
<evidence type="ECO:0000313" key="2">
    <source>
        <dbReference type="Proteomes" id="UP001233999"/>
    </source>
</evidence>
<feature type="non-terminal residue" evidence="1">
    <location>
        <position position="1"/>
    </location>
</feature>
<comment type="caution">
    <text evidence="1">The sequence shown here is derived from an EMBL/GenBank/DDBJ whole genome shotgun (WGS) entry which is preliminary data.</text>
</comment>
<name>A0AAD7Z3I2_DIPPU</name>
<reference evidence="1" key="2">
    <citation type="submission" date="2023-05" db="EMBL/GenBank/DDBJ databases">
        <authorList>
            <person name="Fouks B."/>
        </authorList>
    </citation>
    <scope>NUCLEOTIDE SEQUENCE</scope>
    <source>
        <strain evidence="1">Stay&amp;Tobe</strain>
        <tissue evidence="1">Testes</tissue>
    </source>
</reference>
<reference evidence="1" key="1">
    <citation type="journal article" date="2023" name="IScience">
        <title>Live-bearing cockroach genome reveals convergent evolutionary mechanisms linked to viviparity in insects and beyond.</title>
        <authorList>
            <person name="Fouks B."/>
            <person name="Harrison M.C."/>
            <person name="Mikhailova A.A."/>
            <person name="Marchal E."/>
            <person name="English S."/>
            <person name="Carruthers M."/>
            <person name="Jennings E.C."/>
            <person name="Chiamaka E.L."/>
            <person name="Frigard R.A."/>
            <person name="Pippel M."/>
            <person name="Attardo G.M."/>
            <person name="Benoit J.B."/>
            <person name="Bornberg-Bauer E."/>
            <person name="Tobe S.S."/>
        </authorList>
    </citation>
    <scope>NUCLEOTIDE SEQUENCE</scope>
    <source>
        <strain evidence="1">Stay&amp;Tobe</strain>
    </source>
</reference>
<dbReference type="Proteomes" id="UP001233999">
    <property type="component" value="Unassembled WGS sequence"/>
</dbReference>
<proteinExistence type="predicted"/>
<organism evidence="1 2">
    <name type="scientific">Diploptera punctata</name>
    <name type="common">Pacific beetle cockroach</name>
    <dbReference type="NCBI Taxonomy" id="6984"/>
    <lineage>
        <taxon>Eukaryota</taxon>
        <taxon>Metazoa</taxon>
        <taxon>Ecdysozoa</taxon>
        <taxon>Arthropoda</taxon>
        <taxon>Hexapoda</taxon>
        <taxon>Insecta</taxon>
        <taxon>Pterygota</taxon>
        <taxon>Neoptera</taxon>
        <taxon>Polyneoptera</taxon>
        <taxon>Dictyoptera</taxon>
        <taxon>Blattodea</taxon>
        <taxon>Blaberoidea</taxon>
        <taxon>Blaberidae</taxon>
        <taxon>Diplopterinae</taxon>
        <taxon>Diploptera</taxon>
    </lineage>
</organism>
<dbReference type="AlphaFoldDB" id="A0AAD7Z3I2"/>
<evidence type="ECO:0008006" key="3">
    <source>
        <dbReference type="Google" id="ProtNLM"/>
    </source>
</evidence>